<reference evidence="4 5" key="1">
    <citation type="submission" date="2024-03" db="EMBL/GenBank/DDBJ databases">
        <title>Draft genome sequence of Pseudonocardia carboxydivorans JCM 14827.</title>
        <authorList>
            <person name="Duangmal K."/>
        </authorList>
    </citation>
    <scope>NUCLEOTIDE SEQUENCE [LARGE SCALE GENOMIC DNA]</scope>
    <source>
        <strain evidence="4 5">JCM 14827</strain>
    </source>
</reference>
<dbReference type="InterPro" id="IPR051398">
    <property type="entry name" value="Polysacch_Deacetylase"/>
</dbReference>
<dbReference type="SUPFAM" id="SSF88713">
    <property type="entry name" value="Glycoside hydrolase/deacetylase"/>
    <property type="match status" value="1"/>
</dbReference>
<evidence type="ECO:0000256" key="2">
    <source>
        <dbReference type="ARBA" id="ARBA00022729"/>
    </source>
</evidence>
<dbReference type="InterPro" id="IPR002509">
    <property type="entry name" value="NODB_dom"/>
</dbReference>
<dbReference type="EMBL" id="JBBPIX010000023">
    <property type="protein sequence ID" value="MEK6467255.1"/>
    <property type="molecule type" value="Genomic_DNA"/>
</dbReference>
<proteinExistence type="predicted"/>
<accession>A0ABU9ALE7</accession>
<keyword evidence="5" id="KW-1185">Reference proteome</keyword>
<dbReference type="InterPro" id="IPR011330">
    <property type="entry name" value="Glyco_hydro/deAcase_b/a-brl"/>
</dbReference>
<comment type="caution">
    <text evidence="4">The sequence shown here is derived from an EMBL/GenBank/DDBJ whole genome shotgun (WGS) entry which is preliminary data.</text>
</comment>
<evidence type="ECO:0000313" key="4">
    <source>
        <dbReference type="EMBL" id="MEK6467255.1"/>
    </source>
</evidence>
<keyword evidence="2" id="KW-0732">Signal</keyword>
<dbReference type="PANTHER" id="PTHR34216:SF3">
    <property type="entry name" value="POLY-BETA-1,6-N-ACETYL-D-GLUCOSAMINE N-DEACETYLASE"/>
    <property type="match status" value="1"/>
</dbReference>
<dbReference type="Pfam" id="PF01522">
    <property type="entry name" value="Polysacc_deac_1"/>
    <property type="match status" value="1"/>
</dbReference>
<dbReference type="PROSITE" id="PS51677">
    <property type="entry name" value="NODB"/>
    <property type="match status" value="1"/>
</dbReference>
<dbReference type="Gene3D" id="3.20.20.370">
    <property type="entry name" value="Glycoside hydrolase/deacetylase"/>
    <property type="match status" value="1"/>
</dbReference>
<dbReference type="RefSeq" id="WP_346103976.1">
    <property type="nucleotide sequence ID" value="NZ_BAAAOD010000028.1"/>
</dbReference>
<feature type="domain" description="NodB homology" evidence="3">
    <location>
        <begin position="63"/>
        <end position="241"/>
    </location>
</feature>
<protein>
    <submittedName>
        <fullName evidence="4">Polysaccharide deacetylase family protein</fullName>
    </submittedName>
</protein>
<evidence type="ECO:0000313" key="5">
    <source>
        <dbReference type="Proteomes" id="UP001367513"/>
    </source>
</evidence>
<evidence type="ECO:0000259" key="3">
    <source>
        <dbReference type="PROSITE" id="PS51677"/>
    </source>
</evidence>
<name>A0ABU9ALE7_PSEA5</name>
<comment type="subcellular location">
    <subcellularLocation>
        <location evidence="1">Secreted</location>
    </subcellularLocation>
</comment>
<evidence type="ECO:0000256" key="1">
    <source>
        <dbReference type="ARBA" id="ARBA00004613"/>
    </source>
</evidence>
<dbReference type="Proteomes" id="UP001367513">
    <property type="component" value="Unassembled WGS sequence"/>
</dbReference>
<dbReference type="PANTHER" id="PTHR34216">
    <property type="match status" value="1"/>
</dbReference>
<organism evidence="4 5">
    <name type="scientific">Pseudonocardia alni subsp. carboxydivorans</name>
    <dbReference type="NCBI Taxonomy" id="415010"/>
    <lineage>
        <taxon>Bacteria</taxon>
        <taxon>Bacillati</taxon>
        <taxon>Actinomycetota</taxon>
        <taxon>Actinomycetes</taxon>
        <taxon>Pseudonocardiales</taxon>
        <taxon>Pseudonocardiaceae</taxon>
        <taxon>Pseudonocardia</taxon>
    </lineage>
</organism>
<sequence>MTATRWPWIWMYHSVDHYAEDPYQVTVTPDRFARQMAWLAARRLRGVAVSELLEARRHGPARDLVGLTFDDGYRDFLHRAVPVLRRHGFTATVYVLSGRLGGTNQWDVPGPVKQLMTAEEIRAAAAEGMEIASHGVSHVSLPTTGVGDLRDEIERSRAELSDLVGRPVTGFAYPYGHVERREIEAVRSAGYAHAVGIAPHERAGRHALPRTFVGERDGGVRLRAKDVRSQMRVPDGEATFV</sequence>
<gene>
    <name evidence="4" type="ORF">WG925_26260</name>
</gene>
<dbReference type="CDD" id="cd10918">
    <property type="entry name" value="CE4_NodB_like_5s_6s"/>
    <property type="match status" value="1"/>
</dbReference>